<evidence type="ECO:0000313" key="6">
    <source>
        <dbReference type="Proteomes" id="UP001066327"/>
    </source>
</evidence>
<dbReference type="Proteomes" id="UP001231166">
    <property type="component" value="Plasmid pRho-VOC14-C342"/>
</dbReference>
<evidence type="ECO:0000259" key="3">
    <source>
        <dbReference type="Pfam" id="PF01979"/>
    </source>
</evidence>
<geneLocation type="plasmid" evidence="5 7">
    <name>pRho-VOC14-C342</name>
</geneLocation>
<evidence type="ECO:0000256" key="1">
    <source>
        <dbReference type="ARBA" id="ARBA00022801"/>
    </source>
</evidence>
<dbReference type="SUPFAM" id="SSF51556">
    <property type="entry name" value="Metallo-dependent hydrolases"/>
    <property type="match status" value="1"/>
</dbReference>
<feature type="domain" description="Amidohydrolase-related" evidence="3">
    <location>
        <begin position="220"/>
        <end position="386"/>
    </location>
</feature>
<dbReference type="Gene3D" id="2.30.40.10">
    <property type="entry name" value="Urease, subunit C, domain 1"/>
    <property type="match status" value="2"/>
</dbReference>
<keyword evidence="1" id="KW-0378">Hydrolase</keyword>
<evidence type="ECO:0000313" key="7">
    <source>
        <dbReference type="Proteomes" id="UP001231166"/>
    </source>
</evidence>
<keyword evidence="6" id="KW-1185">Reference proteome</keyword>
<sequence length="423" mass="44114">MTRKVLIRGGYLIPTAERDDDIPEADILIEDDTITQVGESIDAEVDQIIDAAGRVVIPGLIDLHRPLWETLLGNSIPDATWPAYVLRRETIRRAFTPDDVYASTLLGAASALHAGVTTIVDFDDLASTPAHIDAAASALQRAQVRAVHAVVGDGDSDDPAAGTAGTPRPLPATGVVWTGSGPAGVDRIRSAREKNLPIFVDVGRCPEAVERLAAHIALGTDMIYLHAGDLTTRSLALVAESGGTVSWSPALNAVTGQTPTAYARLAAAGLTPALGTGNAMVASIDPFDQLRSAYQHARLAAHEANRRGADAPVPTARTALGWATTAAGRALGLSHRIGSIEPGKQADLTLLDLDVMTCGPVSCPVAAVVLGATAANVTDVFVAGRRLKCDGELMDIDTESVGDAAHEAHVRIRLAADRRPAAH</sequence>
<evidence type="ECO:0000313" key="5">
    <source>
        <dbReference type="EMBL" id="WLF51451.1"/>
    </source>
</evidence>
<dbReference type="SUPFAM" id="SSF51338">
    <property type="entry name" value="Composite domain of metallo-dependent hydrolases"/>
    <property type="match status" value="1"/>
</dbReference>
<gene>
    <name evidence="4" type="ORF">O4328_28330</name>
    <name evidence="5" type="ORF">Q5707_37930</name>
</gene>
<dbReference type="Gene3D" id="3.20.20.140">
    <property type="entry name" value="Metal-dependent hydrolases"/>
    <property type="match status" value="2"/>
</dbReference>
<proteinExistence type="predicted"/>
<dbReference type="InterPro" id="IPR050287">
    <property type="entry name" value="MTA/SAH_deaminase"/>
</dbReference>
<dbReference type="PANTHER" id="PTHR43794:SF11">
    <property type="entry name" value="AMIDOHYDROLASE-RELATED DOMAIN-CONTAINING PROTEIN"/>
    <property type="match status" value="1"/>
</dbReference>
<reference evidence="4" key="1">
    <citation type="submission" date="2022-12" db="EMBL/GenBank/DDBJ databases">
        <authorList>
            <person name="Krivoruchko A.V."/>
            <person name="Elkin A."/>
        </authorList>
    </citation>
    <scope>NUCLEOTIDE SEQUENCE</scope>
    <source>
        <strain evidence="4">IEGM 249</strain>
    </source>
</reference>
<reference evidence="5" key="2">
    <citation type="submission" date="2023-07" db="EMBL/GenBank/DDBJ databases">
        <title>Genomic analysis of Rhodococcus opacus VOC-14 with glycol ethers degradation activity.</title>
        <authorList>
            <person name="Narkevich D.A."/>
            <person name="Hlushen A.M."/>
            <person name="Akhremchuk A.E."/>
            <person name="Sikolenko M.A."/>
            <person name="Valentovich L.N."/>
        </authorList>
    </citation>
    <scope>NUCLEOTIDE SEQUENCE</scope>
    <source>
        <strain evidence="5">VOC-14</strain>
        <plasmid evidence="5">pRho-VOC14-C342</plasmid>
    </source>
</reference>
<evidence type="ECO:0000313" key="4">
    <source>
        <dbReference type="EMBL" id="MCZ4587547.1"/>
    </source>
</evidence>
<dbReference type="GO" id="GO:0016810">
    <property type="term" value="F:hydrolase activity, acting on carbon-nitrogen (but not peptide) bonds"/>
    <property type="evidence" value="ECO:0007669"/>
    <property type="project" value="InterPro"/>
</dbReference>
<protein>
    <submittedName>
        <fullName evidence="5">Amidohydrolase family protein</fullName>
    </submittedName>
</protein>
<accession>A0AAX3YSU9</accession>
<feature type="region of interest" description="Disordered" evidence="2">
    <location>
        <begin position="152"/>
        <end position="173"/>
    </location>
</feature>
<dbReference type="RefSeq" id="WP_269591900.1">
    <property type="nucleotide sequence ID" value="NZ_CP130954.1"/>
</dbReference>
<organism evidence="5 7">
    <name type="scientific">Rhodococcus opacus</name>
    <name type="common">Nocardia opaca</name>
    <dbReference type="NCBI Taxonomy" id="37919"/>
    <lineage>
        <taxon>Bacteria</taxon>
        <taxon>Bacillati</taxon>
        <taxon>Actinomycetota</taxon>
        <taxon>Actinomycetes</taxon>
        <taxon>Mycobacteriales</taxon>
        <taxon>Nocardiaceae</taxon>
        <taxon>Rhodococcus</taxon>
    </lineage>
</organism>
<dbReference type="InterPro" id="IPR006680">
    <property type="entry name" value="Amidohydro-rel"/>
</dbReference>
<keyword evidence="5" id="KW-0614">Plasmid</keyword>
<dbReference type="Proteomes" id="UP001066327">
    <property type="component" value="Unassembled WGS sequence"/>
</dbReference>
<evidence type="ECO:0000256" key="2">
    <source>
        <dbReference type="SAM" id="MobiDB-lite"/>
    </source>
</evidence>
<dbReference type="EMBL" id="JAPWIS010000017">
    <property type="protein sequence ID" value="MCZ4587547.1"/>
    <property type="molecule type" value="Genomic_DNA"/>
</dbReference>
<name>A0AAX3YSU9_RHOOP</name>
<dbReference type="AlphaFoldDB" id="A0AAX3YSU9"/>
<dbReference type="Pfam" id="PF01979">
    <property type="entry name" value="Amidohydro_1"/>
    <property type="match status" value="1"/>
</dbReference>
<dbReference type="InterPro" id="IPR032466">
    <property type="entry name" value="Metal_Hydrolase"/>
</dbReference>
<dbReference type="EMBL" id="CP130954">
    <property type="protein sequence ID" value="WLF51451.1"/>
    <property type="molecule type" value="Genomic_DNA"/>
</dbReference>
<dbReference type="PANTHER" id="PTHR43794">
    <property type="entry name" value="AMINOHYDROLASE SSNA-RELATED"/>
    <property type="match status" value="1"/>
</dbReference>
<dbReference type="InterPro" id="IPR011059">
    <property type="entry name" value="Metal-dep_hydrolase_composite"/>
</dbReference>